<dbReference type="RefSeq" id="WP_281276442.1">
    <property type="nucleotide sequence ID" value="NZ_BIFS01000002.1"/>
</dbReference>
<dbReference type="AlphaFoldDB" id="A0A402AVB3"/>
<keyword evidence="6 9" id="KW-1133">Transmembrane helix</keyword>
<evidence type="ECO:0000259" key="10">
    <source>
        <dbReference type="Pfam" id="PF00999"/>
    </source>
</evidence>
<feature type="domain" description="Cation/H+ exchanger transmembrane" evidence="10">
    <location>
        <begin position="12"/>
        <end position="181"/>
    </location>
</feature>
<keyword evidence="8 9" id="KW-0472">Membrane</keyword>
<evidence type="ECO:0000256" key="9">
    <source>
        <dbReference type="SAM" id="Phobius"/>
    </source>
</evidence>
<feature type="transmembrane region" description="Helical" evidence="9">
    <location>
        <begin position="101"/>
        <end position="121"/>
    </location>
</feature>
<gene>
    <name evidence="11" type="ORF">KDK_68520</name>
</gene>
<evidence type="ECO:0000256" key="1">
    <source>
        <dbReference type="ARBA" id="ARBA00004141"/>
    </source>
</evidence>
<dbReference type="InterPro" id="IPR038770">
    <property type="entry name" value="Na+/solute_symporter_sf"/>
</dbReference>
<protein>
    <recommendedName>
        <fullName evidence="10">Cation/H+ exchanger transmembrane domain-containing protein</fullName>
    </recommendedName>
</protein>
<organism evidence="11 12">
    <name type="scientific">Dictyobacter kobayashii</name>
    <dbReference type="NCBI Taxonomy" id="2014872"/>
    <lineage>
        <taxon>Bacteria</taxon>
        <taxon>Bacillati</taxon>
        <taxon>Chloroflexota</taxon>
        <taxon>Ktedonobacteria</taxon>
        <taxon>Ktedonobacterales</taxon>
        <taxon>Dictyobacteraceae</taxon>
        <taxon>Dictyobacter</taxon>
    </lineage>
</organism>
<keyword evidence="12" id="KW-1185">Reference proteome</keyword>
<evidence type="ECO:0000256" key="2">
    <source>
        <dbReference type="ARBA" id="ARBA00005551"/>
    </source>
</evidence>
<dbReference type="GO" id="GO:0015297">
    <property type="term" value="F:antiporter activity"/>
    <property type="evidence" value="ECO:0007669"/>
    <property type="project" value="UniProtKB-KW"/>
</dbReference>
<dbReference type="Gene3D" id="1.20.1530.20">
    <property type="match status" value="1"/>
</dbReference>
<dbReference type="GO" id="GO:1902600">
    <property type="term" value="P:proton transmembrane transport"/>
    <property type="evidence" value="ECO:0007669"/>
    <property type="project" value="InterPro"/>
</dbReference>
<dbReference type="GO" id="GO:0016020">
    <property type="term" value="C:membrane"/>
    <property type="evidence" value="ECO:0007669"/>
    <property type="project" value="UniProtKB-SubCell"/>
</dbReference>
<evidence type="ECO:0000313" key="11">
    <source>
        <dbReference type="EMBL" id="GCE23052.1"/>
    </source>
</evidence>
<keyword evidence="3" id="KW-0813">Transport</keyword>
<dbReference type="Proteomes" id="UP000287188">
    <property type="component" value="Unassembled WGS sequence"/>
</dbReference>
<keyword evidence="4" id="KW-0050">Antiport</keyword>
<evidence type="ECO:0000256" key="7">
    <source>
        <dbReference type="ARBA" id="ARBA00023065"/>
    </source>
</evidence>
<proteinExistence type="inferred from homology"/>
<evidence type="ECO:0000256" key="4">
    <source>
        <dbReference type="ARBA" id="ARBA00022449"/>
    </source>
</evidence>
<comment type="subcellular location">
    <subcellularLocation>
        <location evidence="1">Membrane</location>
        <topology evidence="1">Multi-pass membrane protein</topology>
    </subcellularLocation>
</comment>
<dbReference type="Pfam" id="PF00999">
    <property type="entry name" value="Na_H_Exchanger"/>
    <property type="match status" value="1"/>
</dbReference>
<comment type="caution">
    <text evidence="11">The sequence shown here is derived from an EMBL/GenBank/DDBJ whole genome shotgun (WGS) entry which is preliminary data.</text>
</comment>
<name>A0A402AVB3_9CHLR</name>
<keyword evidence="7" id="KW-0406">Ion transport</keyword>
<evidence type="ECO:0000256" key="5">
    <source>
        <dbReference type="ARBA" id="ARBA00022692"/>
    </source>
</evidence>
<accession>A0A402AVB3</accession>
<evidence type="ECO:0000256" key="3">
    <source>
        <dbReference type="ARBA" id="ARBA00022448"/>
    </source>
</evidence>
<dbReference type="EMBL" id="BIFS01000002">
    <property type="protein sequence ID" value="GCE23052.1"/>
    <property type="molecule type" value="Genomic_DNA"/>
</dbReference>
<feature type="transmembrane region" description="Helical" evidence="9">
    <location>
        <begin position="133"/>
        <end position="153"/>
    </location>
</feature>
<comment type="similarity">
    <text evidence="2">Belongs to the monovalent cation:proton antiporter 2 (CPA2) transporter (TC 2.A.37) family.</text>
</comment>
<evidence type="ECO:0000256" key="8">
    <source>
        <dbReference type="ARBA" id="ARBA00023136"/>
    </source>
</evidence>
<dbReference type="PANTHER" id="PTHR43562:SF1">
    <property type="entry name" value="NA(+)_H(+) ANTIPORTER YJBQ-RELATED"/>
    <property type="match status" value="1"/>
</dbReference>
<feature type="transmembrane region" description="Helical" evidence="9">
    <location>
        <begin position="71"/>
        <end position="89"/>
    </location>
</feature>
<evidence type="ECO:0000313" key="12">
    <source>
        <dbReference type="Proteomes" id="UP000287188"/>
    </source>
</evidence>
<dbReference type="InterPro" id="IPR006153">
    <property type="entry name" value="Cation/H_exchanger_TM"/>
</dbReference>
<evidence type="ECO:0000256" key="6">
    <source>
        <dbReference type="ARBA" id="ARBA00022989"/>
    </source>
</evidence>
<feature type="transmembrane region" description="Helical" evidence="9">
    <location>
        <begin position="165"/>
        <end position="185"/>
    </location>
</feature>
<keyword evidence="5 9" id="KW-0812">Transmembrane</keyword>
<dbReference type="PANTHER" id="PTHR43562">
    <property type="entry name" value="NAPA-TYPE SODIUM/HYDROGEN ANTIPORTER"/>
    <property type="match status" value="1"/>
</dbReference>
<reference evidence="12" key="1">
    <citation type="submission" date="2018-12" db="EMBL/GenBank/DDBJ databases">
        <title>Tengunoibacter tsumagoiensis gen. nov., sp. nov., Dictyobacter kobayashii sp. nov., D. alpinus sp. nov., and D. joshuensis sp. nov. and description of Dictyobacteraceae fam. nov. within the order Ktedonobacterales isolated from Tengu-no-mugimeshi.</title>
        <authorList>
            <person name="Wang C.M."/>
            <person name="Zheng Y."/>
            <person name="Sakai Y."/>
            <person name="Toyoda A."/>
            <person name="Minakuchi Y."/>
            <person name="Abe K."/>
            <person name="Yokota A."/>
            <person name="Yabe S."/>
        </authorList>
    </citation>
    <scope>NUCLEOTIDE SEQUENCE [LARGE SCALE GENOMIC DNA]</scope>
    <source>
        <strain evidence="12">Uno11</strain>
    </source>
</reference>
<sequence length="198" mass="21264">MRITTVLVRLQDTTAQIRVRGAFALLIAFVALAERLGLETILGAFIAGVILRQIDGDRTLTHPQFRQKLEAIGFGIFVPVFFISSGIQFDLKSLIASPETILRVPLFLLALLLIRGLPALLYRPLIGKQRSIIAGLLQATSLSFIVAATQIGLDLGIITRATGAALIAAGLLSVLIFPIIALTLLRQNATMPDPVSVS</sequence>